<keyword evidence="4" id="KW-1185">Reference proteome</keyword>
<accession>A0AAI8VU64</accession>
<dbReference type="PANTHER" id="PTHR15629">
    <property type="entry name" value="SH3YL1 PROTEIN"/>
    <property type="match status" value="1"/>
</dbReference>
<feature type="compositionally biased region" description="Pro residues" evidence="1">
    <location>
        <begin position="92"/>
        <end position="104"/>
    </location>
</feature>
<feature type="region of interest" description="Disordered" evidence="1">
    <location>
        <begin position="1"/>
        <end position="235"/>
    </location>
</feature>
<feature type="compositionally biased region" description="Polar residues" evidence="1">
    <location>
        <begin position="143"/>
        <end position="152"/>
    </location>
</feature>
<organism evidence="3 4">
    <name type="scientific">Anthostomella pinea</name>
    <dbReference type="NCBI Taxonomy" id="933095"/>
    <lineage>
        <taxon>Eukaryota</taxon>
        <taxon>Fungi</taxon>
        <taxon>Dikarya</taxon>
        <taxon>Ascomycota</taxon>
        <taxon>Pezizomycotina</taxon>
        <taxon>Sordariomycetes</taxon>
        <taxon>Xylariomycetidae</taxon>
        <taxon>Xylariales</taxon>
        <taxon>Xylariaceae</taxon>
        <taxon>Anthostomella</taxon>
    </lineage>
</organism>
<evidence type="ECO:0000313" key="4">
    <source>
        <dbReference type="Proteomes" id="UP001295740"/>
    </source>
</evidence>
<evidence type="ECO:0000313" key="3">
    <source>
        <dbReference type="EMBL" id="CAJ2510513.1"/>
    </source>
</evidence>
<feature type="compositionally biased region" description="Low complexity" evidence="1">
    <location>
        <begin position="194"/>
        <end position="214"/>
    </location>
</feature>
<sequence length="561" mass="58641">MSAHPHHGPVQGDNPNYYDEGPAELSAGDVNAPPPHPLQSHPVGVSSHHDQSQQQYFPPPPPGPPPTNQHNNQYPPPQELEQHPGGQEEQYYPPPPPGPPPIQIHPPSVSSHRHSTSPPPAYTIEADQGAEFVPDQKPPVQEPAQQYTSHQQHVPPPVQGAAQHHTQQHAQPPALPPRPSSSQGPQYPPPPTSPSHAAAGVAAATAAATAAAAGPSSEHHHQPGTGATADSSTGKQSFSHKFYQWGQKVGLPINKLTNKLGSEAFWPSSMDNECDKAARILKSFCKDGFYKTQSNHPPPSPGHPTSPGPSTESKVLVKIPKAAITNAKGLAIFTTFRAGLHISGAGGSGIVLARLPDGSWSPPSGFLVHTLGAGIMAGLDIYDCVCVLNTPSAVDAFTKPRLSLGGEIAVVAGPIGAGASVEAALAKGQMKPIWNYMKSRGLYAGMQADGTIIVQRPGANAAFYGEDKIDVQRILKGQVKPATHQGPKVGVGGTKDGIVMWPEGGRRLMEVLKDAEGKGADAGVLREVGDHPTPGDLAPAQPTNAGEGTQGLDPKGSFRYG</sequence>
<protein>
    <submittedName>
        <fullName evidence="3">Uu.00g133220.m01.CDS01</fullName>
    </submittedName>
</protein>
<comment type="caution">
    <text evidence="3">The sequence shown here is derived from an EMBL/GenBank/DDBJ whole genome shotgun (WGS) entry which is preliminary data.</text>
</comment>
<gene>
    <name evidence="3" type="ORF">KHLLAP_LOCUS10981</name>
</gene>
<feature type="domain" description="Ysc84 actin-binding" evidence="2">
    <location>
        <begin position="369"/>
        <end position="512"/>
    </location>
</feature>
<dbReference type="EMBL" id="CAUWAG010000016">
    <property type="protein sequence ID" value="CAJ2510513.1"/>
    <property type="molecule type" value="Genomic_DNA"/>
</dbReference>
<evidence type="ECO:0000259" key="2">
    <source>
        <dbReference type="Pfam" id="PF04366"/>
    </source>
</evidence>
<dbReference type="InterPro" id="IPR051702">
    <property type="entry name" value="SH3_domain_YSC84-like"/>
</dbReference>
<dbReference type="AlphaFoldDB" id="A0AAI8VU64"/>
<reference evidence="3" key="1">
    <citation type="submission" date="2023-10" db="EMBL/GenBank/DDBJ databases">
        <authorList>
            <person name="Hackl T."/>
        </authorList>
    </citation>
    <scope>NUCLEOTIDE SEQUENCE</scope>
</reference>
<dbReference type="Pfam" id="PF04366">
    <property type="entry name" value="Ysc84"/>
    <property type="match status" value="1"/>
</dbReference>
<feature type="region of interest" description="Disordered" evidence="1">
    <location>
        <begin position="291"/>
        <end position="313"/>
    </location>
</feature>
<dbReference type="PANTHER" id="PTHR15629:SF8">
    <property type="entry name" value="DUF500 DOMAIN PROTEIN (AFU_ORTHOLOGUE AFUA_5G07310)"/>
    <property type="match status" value="1"/>
</dbReference>
<evidence type="ECO:0000256" key="1">
    <source>
        <dbReference type="SAM" id="MobiDB-lite"/>
    </source>
</evidence>
<dbReference type="CDD" id="cd11524">
    <property type="entry name" value="SYLF"/>
    <property type="match status" value="1"/>
</dbReference>
<feature type="compositionally biased region" description="Low complexity" evidence="1">
    <location>
        <begin position="161"/>
        <end position="172"/>
    </location>
</feature>
<feature type="region of interest" description="Disordered" evidence="1">
    <location>
        <begin position="525"/>
        <end position="561"/>
    </location>
</feature>
<feature type="compositionally biased region" description="Pro residues" evidence="1">
    <location>
        <begin position="57"/>
        <end position="67"/>
    </location>
</feature>
<proteinExistence type="predicted"/>
<dbReference type="Proteomes" id="UP001295740">
    <property type="component" value="Unassembled WGS sequence"/>
</dbReference>
<dbReference type="InterPro" id="IPR007461">
    <property type="entry name" value="Ysc84_actin-binding"/>
</dbReference>
<name>A0AAI8VU64_9PEZI</name>
<feature type="compositionally biased region" description="Pro residues" evidence="1">
    <location>
        <begin position="296"/>
        <end position="307"/>
    </location>
</feature>
<dbReference type="GO" id="GO:0035091">
    <property type="term" value="F:phosphatidylinositol binding"/>
    <property type="evidence" value="ECO:0007669"/>
    <property type="project" value="TreeGrafter"/>
</dbReference>